<dbReference type="InterPro" id="IPR032477">
    <property type="entry name" value="Glyco_hydro_64"/>
</dbReference>
<dbReference type="Gene3D" id="2.60.110.10">
    <property type="entry name" value="Thaumatin"/>
    <property type="match status" value="1"/>
</dbReference>
<dbReference type="Gene3D" id="3.30.920.50">
    <property type="entry name" value="Beta-1,3-glucanase, C-terminal domain"/>
    <property type="match status" value="1"/>
</dbReference>
<feature type="domain" description="GH64" evidence="1">
    <location>
        <begin position="1"/>
        <end position="347"/>
    </location>
</feature>
<name>L7IV08_PYRO1</name>
<dbReference type="EMBL" id="JH794707">
    <property type="protein sequence ID" value="ELQ59748.1"/>
    <property type="molecule type" value="Genomic_DNA"/>
</dbReference>
<accession>L7IV08</accession>
<dbReference type="CDD" id="cd09220">
    <property type="entry name" value="GH64-GluB-like"/>
    <property type="match status" value="1"/>
</dbReference>
<proteinExistence type="predicted"/>
<dbReference type="InterPro" id="IPR037176">
    <property type="entry name" value="Osmotin/thaumatin-like_sf"/>
</dbReference>
<dbReference type="PANTHER" id="PTHR38165">
    <property type="match status" value="1"/>
</dbReference>
<dbReference type="Pfam" id="PF16483">
    <property type="entry name" value="Glyco_hydro_64"/>
    <property type="match status" value="1"/>
</dbReference>
<evidence type="ECO:0000313" key="2">
    <source>
        <dbReference type="EMBL" id="ELQ59748.1"/>
    </source>
</evidence>
<dbReference type="PROSITE" id="PS52006">
    <property type="entry name" value="GH64"/>
    <property type="match status" value="1"/>
</dbReference>
<protein>
    <submittedName>
        <fullName evidence="2">Glucanase B</fullName>
    </submittedName>
</protein>
<evidence type="ECO:0000259" key="1">
    <source>
        <dbReference type="PROSITE" id="PS52006"/>
    </source>
</evidence>
<organism>
    <name type="scientific">Pyricularia oryzae (strain P131)</name>
    <name type="common">Rice blast fungus</name>
    <name type="synonym">Magnaporthe oryzae</name>
    <dbReference type="NCBI Taxonomy" id="1143193"/>
    <lineage>
        <taxon>Eukaryota</taxon>
        <taxon>Fungi</taxon>
        <taxon>Dikarya</taxon>
        <taxon>Ascomycota</taxon>
        <taxon>Pezizomycotina</taxon>
        <taxon>Sordariomycetes</taxon>
        <taxon>Sordariomycetidae</taxon>
        <taxon>Magnaporthales</taxon>
        <taxon>Pyriculariaceae</taxon>
        <taxon>Pyricularia</taxon>
    </lineage>
</organism>
<gene>
    <name evidence="2" type="ORF">OOW_P131scaffold01336g11</name>
</gene>
<dbReference type="InterPro" id="IPR042517">
    <property type="entry name" value="Glyco_hydro_64_N_2"/>
</dbReference>
<dbReference type="PANTHER" id="PTHR38165:SF1">
    <property type="entry name" value="GLUCANASE B"/>
    <property type="match status" value="1"/>
</dbReference>
<reference evidence="2" key="1">
    <citation type="journal article" date="2012" name="PLoS Genet.">
        <title>Comparative analysis of the genomes of two field isolates of the rice blast fungus Magnaporthe oryzae.</title>
        <authorList>
            <person name="Xue M."/>
            <person name="Yang J."/>
            <person name="Li Z."/>
            <person name="Hu S."/>
            <person name="Yao N."/>
            <person name="Dean R.A."/>
            <person name="Zhao W."/>
            <person name="Shen M."/>
            <person name="Zhang H."/>
            <person name="Li C."/>
            <person name="Liu L."/>
            <person name="Cao L."/>
            <person name="Xu X."/>
            <person name="Xing Y."/>
            <person name="Hsiang T."/>
            <person name="Zhang Z."/>
            <person name="Xu J.R."/>
            <person name="Peng Y.L."/>
        </authorList>
    </citation>
    <scope>NUCLEOTIDE SEQUENCE [LARGE SCALE GENOMIC DNA]</scope>
    <source>
        <strain evidence="2">P131</strain>
    </source>
</reference>
<dbReference type="AlphaFoldDB" id="L7IV08"/>
<sequence length="426" mass="46963">MPASLEIQLQNQTSSSEVYAYITGLALQKNNARVLLKADGQDLYYPEEPRKILSPLTEDCAIPLGPPGNTVTVKIPQMAGGRIWFSREGKLTFLLNPPGPALVEPSVLNPSDPNRNVDFSFAEFTLNNDQLFANISYVDFVPRLPIALTLQDGNGVQHVSGMPSDGLEKVCEGLRAQKERDGKPWDKLIVSNKGRPLRALSPMHGNAVRANFSGYFEPLVEEAWKKYHCNSNCQMKINTQAAHGVLPGAIAESDELDVGGEKFKKPTTADILGCNSGPFTTGPSPKRNAIIPRLAAAFARAAVLDAEHHPSDPSTFYKRDPANHYARIVHERRSGVEGVKTSVLLGWRWLWDNCPVSCLVWSICGYGGALLKVRRRLHNTTKTKYPSSVRAWAESTISFVGGDDLVWGHRLVFFWACRRVATNDTA</sequence>
<dbReference type="InterPro" id="IPR037398">
    <property type="entry name" value="Glyco_hydro_64_fam"/>
</dbReference>